<keyword evidence="5 6" id="KW-0472">Membrane</keyword>
<evidence type="ECO:0000313" key="7">
    <source>
        <dbReference type="EMBL" id="MDR7090269.1"/>
    </source>
</evidence>
<keyword evidence="8" id="KW-1185">Reference proteome</keyword>
<feature type="transmembrane region" description="Helical" evidence="6">
    <location>
        <begin position="270"/>
        <end position="292"/>
    </location>
</feature>
<comment type="similarity">
    <text evidence="2">Belongs to the autoinducer-2 exporter (AI-2E) (TC 2.A.86) family.</text>
</comment>
<dbReference type="Proteomes" id="UP001253595">
    <property type="component" value="Unassembled WGS sequence"/>
</dbReference>
<keyword evidence="3 6" id="KW-0812">Transmembrane</keyword>
<dbReference type="InterPro" id="IPR002549">
    <property type="entry name" value="AI-2E-like"/>
</dbReference>
<dbReference type="RefSeq" id="WP_310072460.1">
    <property type="nucleotide sequence ID" value="NZ_JAVDVX010000003.1"/>
</dbReference>
<organism evidence="7 8">
    <name type="scientific">Cellvibrio fibrivorans</name>
    <dbReference type="NCBI Taxonomy" id="126350"/>
    <lineage>
        <taxon>Bacteria</taxon>
        <taxon>Pseudomonadati</taxon>
        <taxon>Pseudomonadota</taxon>
        <taxon>Gammaproteobacteria</taxon>
        <taxon>Cellvibrionales</taxon>
        <taxon>Cellvibrionaceae</taxon>
        <taxon>Cellvibrio</taxon>
    </lineage>
</organism>
<evidence type="ECO:0000256" key="1">
    <source>
        <dbReference type="ARBA" id="ARBA00004141"/>
    </source>
</evidence>
<feature type="transmembrane region" description="Helical" evidence="6">
    <location>
        <begin position="298"/>
        <end position="325"/>
    </location>
</feature>
<evidence type="ECO:0000256" key="4">
    <source>
        <dbReference type="ARBA" id="ARBA00022989"/>
    </source>
</evidence>
<dbReference type="PANTHER" id="PTHR21716">
    <property type="entry name" value="TRANSMEMBRANE PROTEIN"/>
    <property type="match status" value="1"/>
</dbReference>
<feature type="transmembrane region" description="Helical" evidence="6">
    <location>
        <begin position="332"/>
        <end position="349"/>
    </location>
</feature>
<proteinExistence type="inferred from homology"/>
<keyword evidence="4 6" id="KW-1133">Transmembrane helix</keyword>
<reference evidence="7 8" key="1">
    <citation type="submission" date="2023-07" db="EMBL/GenBank/DDBJ databases">
        <title>Sorghum-associated microbial communities from plants grown in Nebraska, USA.</title>
        <authorList>
            <person name="Schachtman D."/>
        </authorList>
    </citation>
    <scope>NUCLEOTIDE SEQUENCE [LARGE SCALE GENOMIC DNA]</scope>
    <source>
        <strain evidence="7 8">BE190</strain>
    </source>
</reference>
<evidence type="ECO:0000256" key="3">
    <source>
        <dbReference type="ARBA" id="ARBA00022692"/>
    </source>
</evidence>
<feature type="transmembrane region" description="Helical" evidence="6">
    <location>
        <begin position="369"/>
        <end position="396"/>
    </location>
</feature>
<name>A0ABU1UYK5_9GAMM</name>
<evidence type="ECO:0000256" key="2">
    <source>
        <dbReference type="ARBA" id="ARBA00009773"/>
    </source>
</evidence>
<protein>
    <submittedName>
        <fullName evidence="7">PurR-regulated permease PerM</fullName>
    </submittedName>
</protein>
<comment type="subcellular location">
    <subcellularLocation>
        <location evidence="1">Membrane</location>
        <topology evidence="1">Multi-pass membrane protein</topology>
    </subcellularLocation>
</comment>
<evidence type="ECO:0000256" key="5">
    <source>
        <dbReference type="ARBA" id="ARBA00023136"/>
    </source>
</evidence>
<feature type="transmembrane region" description="Helical" evidence="6">
    <location>
        <begin position="203"/>
        <end position="235"/>
    </location>
</feature>
<sequence>MYFNFKIKIKILNKFEKSTKFVNFMCILNALSVVILNVCYRWYENSKSLWSLQQIEEGHMNSTFIIREPTSRKDGVISLALNILVVIAVLYTLYFCRTLMLPIFVAGFIALFSSPLVRFVAGFRVPHALAAALVVLLLIVGLGATFVILVGPAGHWLDSLPALGDKLVAQINGLSDRFNLFRAQILPDAEGHSGAVGNALETIFFSAFSVVAGTTAMFLIEIVAVFVITYFFLVYGDNLMRNLVRAQSSFAEKKKAVIIFQTVRDDISRYALLISIINIGLGLATACVMALLGVDDPFLWGALAAILNFAPYIGPLVLSIILTGVGFIEYETWGLALMVPGSFLLLNFIESQLVTPTVLGQRFNMNPLLVVLWMFVWGWVWGVIGLLIAIPLLVCFKILSSHLDLIGCWINVLDGDNSCEKR</sequence>
<feature type="transmembrane region" description="Helical" evidence="6">
    <location>
        <begin position="100"/>
        <end position="121"/>
    </location>
</feature>
<gene>
    <name evidence="7" type="ORF">J2X05_002291</name>
</gene>
<accession>A0ABU1UYK5</accession>
<dbReference type="Pfam" id="PF01594">
    <property type="entry name" value="AI-2E_transport"/>
    <property type="match status" value="1"/>
</dbReference>
<feature type="transmembrane region" description="Helical" evidence="6">
    <location>
        <begin position="76"/>
        <end position="94"/>
    </location>
</feature>
<evidence type="ECO:0000256" key="6">
    <source>
        <dbReference type="SAM" id="Phobius"/>
    </source>
</evidence>
<comment type="caution">
    <text evidence="7">The sequence shown here is derived from an EMBL/GenBank/DDBJ whole genome shotgun (WGS) entry which is preliminary data.</text>
</comment>
<feature type="transmembrane region" description="Helical" evidence="6">
    <location>
        <begin position="128"/>
        <end position="151"/>
    </location>
</feature>
<evidence type="ECO:0000313" key="8">
    <source>
        <dbReference type="Proteomes" id="UP001253595"/>
    </source>
</evidence>
<dbReference type="EMBL" id="JAVDVX010000003">
    <property type="protein sequence ID" value="MDR7090269.1"/>
    <property type="molecule type" value="Genomic_DNA"/>
</dbReference>
<dbReference type="PANTHER" id="PTHR21716:SF16">
    <property type="entry name" value="BLL1467 PROTEIN"/>
    <property type="match status" value="1"/>
</dbReference>